<dbReference type="AlphaFoldDB" id="A0A645BHW2"/>
<feature type="domain" description="Alcohol dehydrogenase-like C-terminal" evidence="6">
    <location>
        <begin position="67"/>
        <end position="162"/>
    </location>
</feature>
<keyword evidence="5" id="KW-0560">Oxidoreductase</keyword>
<dbReference type="SUPFAM" id="SSF51735">
    <property type="entry name" value="NAD(P)-binding Rossmann-fold domains"/>
    <property type="match status" value="2"/>
</dbReference>
<evidence type="ECO:0000256" key="3">
    <source>
        <dbReference type="ARBA" id="ARBA00022723"/>
    </source>
</evidence>
<comment type="cofactor">
    <cofactor evidence="1">
        <name>Zn(2+)</name>
        <dbReference type="ChEBI" id="CHEBI:29105"/>
    </cofactor>
</comment>
<gene>
    <name evidence="7" type="ORF">SDC9_111857</name>
</gene>
<dbReference type="PANTHER" id="PTHR43350:SF17">
    <property type="entry name" value="NAD-DEPENDENT ALCOHOL DEHYDROGENASE"/>
    <property type="match status" value="1"/>
</dbReference>
<name>A0A645BHW2_9ZZZZ</name>
<evidence type="ECO:0000256" key="5">
    <source>
        <dbReference type="ARBA" id="ARBA00023002"/>
    </source>
</evidence>
<dbReference type="InterPro" id="IPR013149">
    <property type="entry name" value="ADH-like_C"/>
</dbReference>
<dbReference type="InterPro" id="IPR036291">
    <property type="entry name" value="NAD(P)-bd_dom_sf"/>
</dbReference>
<proteinExistence type="inferred from homology"/>
<evidence type="ECO:0000313" key="7">
    <source>
        <dbReference type="EMBL" id="MPM64965.1"/>
    </source>
</evidence>
<dbReference type="PANTHER" id="PTHR43350">
    <property type="entry name" value="NAD-DEPENDENT ALCOHOL DEHYDROGENASE"/>
    <property type="match status" value="1"/>
</dbReference>
<organism evidence="7">
    <name type="scientific">bioreactor metagenome</name>
    <dbReference type="NCBI Taxonomy" id="1076179"/>
    <lineage>
        <taxon>unclassified sequences</taxon>
        <taxon>metagenomes</taxon>
        <taxon>ecological metagenomes</taxon>
    </lineage>
</organism>
<accession>A0A645BHW2</accession>
<protein>
    <recommendedName>
        <fullName evidence="6">Alcohol dehydrogenase-like C-terminal domain-containing protein</fullName>
    </recommendedName>
</protein>
<dbReference type="Pfam" id="PF00107">
    <property type="entry name" value="ADH_zinc_N"/>
    <property type="match status" value="1"/>
</dbReference>
<dbReference type="GO" id="GO:0016491">
    <property type="term" value="F:oxidoreductase activity"/>
    <property type="evidence" value="ECO:0007669"/>
    <property type="project" value="UniProtKB-KW"/>
</dbReference>
<sequence>MNPQRVVLIGGTGFVGRAIANRLAKAGIHARIPTRRRSRASDLLLLPNVDVIEADCHDPATLARLLQGADAVINSAAPDALAHLLAATPGGKGVDIAFDATGIEATVDLSVRSVKLDGSVVLIGNLAQHIGFPLQWVVTRQISLFGTCASAGEYNECLQLIADGKVDVEALISKSVPLSAGHEWITRVYNREPGLNKIVLLPEVEEVVA</sequence>
<comment type="caution">
    <text evidence="7">The sequence shown here is derived from an EMBL/GenBank/DDBJ whole genome shotgun (WGS) entry which is preliminary data.</text>
</comment>
<evidence type="ECO:0000256" key="4">
    <source>
        <dbReference type="ARBA" id="ARBA00022833"/>
    </source>
</evidence>
<comment type="similarity">
    <text evidence="2">Belongs to the zinc-containing alcohol dehydrogenase family.</text>
</comment>
<dbReference type="Gene3D" id="3.40.50.720">
    <property type="entry name" value="NAD(P)-binding Rossmann-like Domain"/>
    <property type="match status" value="1"/>
</dbReference>
<keyword evidence="4" id="KW-0862">Zinc</keyword>
<dbReference type="GO" id="GO:0046872">
    <property type="term" value="F:metal ion binding"/>
    <property type="evidence" value="ECO:0007669"/>
    <property type="project" value="UniProtKB-KW"/>
</dbReference>
<reference evidence="7" key="1">
    <citation type="submission" date="2019-08" db="EMBL/GenBank/DDBJ databases">
        <authorList>
            <person name="Kucharzyk K."/>
            <person name="Murdoch R.W."/>
            <person name="Higgins S."/>
            <person name="Loffler F."/>
        </authorList>
    </citation>
    <scope>NUCLEOTIDE SEQUENCE</scope>
</reference>
<dbReference type="EMBL" id="VSSQ01020254">
    <property type="protein sequence ID" value="MPM64965.1"/>
    <property type="molecule type" value="Genomic_DNA"/>
</dbReference>
<evidence type="ECO:0000259" key="6">
    <source>
        <dbReference type="Pfam" id="PF00107"/>
    </source>
</evidence>
<evidence type="ECO:0000256" key="2">
    <source>
        <dbReference type="ARBA" id="ARBA00008072"/>
    </source>
</evidence>
<evidence type="ECO:0000256" key="1">
    <source>
        <dbReference type="ARBA" id="ARBA00001947"/>
    </source>
</evidence>
<keyword evidence="3" id="KW-0479">Metal-binding</keyword>
<dbReference type="Gene3D" id="3.90.180.10">
    <property type="entry name" value="Medium-chain alcohol dehydrogenases, catalytic domain"/>
    <property type="match status" value="1"/>
</dbReference>